<gene>
    <name evidence="5" type="ORF">TAV2_LOCUS19993</name>
</gene>
<feature type="domain" description="14-3-3" evidence="4">
    <location>
        <begin position="7"/>
        <end position="288"/>
    </location>
</feature>
<sequence>MAATLGRDQYVYMAKLAEQAERYEEMVQFMEQLVTGATPAEELTVEERNLLSVAYKNVIGSLRAAWRIVSSIEQKEESRKNEEHVTLVKDYRSKVEAELSSVCSGILRLLDSHLIPSAAASESKVFYLKMKGDYHRYMAEFKSGDERKAAAEDTMLAYKAAQDIAAADMAPTHPIRLGLALNFSVFYYEILNSSDKACNMAKQGIDHWLTFPDVSYLSQDVLLGKGTVFCSIVLQFDSVMNKIHAFEEAIAELDTLGEESYKDSTLIMQLLRDNLTLWTSDMQEQMDEA</sequence>
<dbReference type="PIRSF" id="PIRSF000868">
    <property type="entry name" value="14-3-3"/>
    <property type="match status" value="1"/>
</dbReference>
<dbReference type="Pfam" id="PF00244">
    <property type="entry name" value="14-3-3"/>
    <property type="match status" value="2"/>
</dbReference>
<feature type="site" description="Interaction with phosphoserine on interacting protein" evidence="2">
    <location>
        <position position="63"/>
    </location>
</feature>
<dbReference type="InterPro" id="IPR000308">
    <property type="entry name" value="14-3-3"/>
</dbReference>
<name>A0AAU9SUX9_THLAR</name>
<protein>
    <recommendedName>
        <fullName evidence="4">14-3-3 domain-containing protein</fullName>
    </recommendedName>
</protein>
<comment type="similarity">
    <text evidence="1 3">Belongs to the 14-3-3 family.</text>
</comment>
<evidence type="ECO:0000256" key="2">
    <source>
        <dbReference type="PIRSR" id="PIRSR000868-1"/>
    </source>
</evidence>
<evidence type="ECO:0000256" key="3">
    <source>
        <dbReference type="RuleBase" id="RU003466"/>
    </source>
</evidence>
<feature type="site" description="Interaction with phosphoserine on interacting protein" evidence="2">
    <location>
        <position position="136"/>
    </location>
</feature>
<dbReference type="PANTHER" id="PTHR18860">
    <property type="entry name" value="14-3-3 PROTEIN"/>
    <property type="match status" value="1"/>
</dbReference>
<organism evidence="5 6">
    <name type="scientific">Thlaspi arvense</name>
    <name type="common">Field penny-cress</name>
    <dbReference type="NCBI Taxonomy" id="13288"/>
    <lineage>
        <taxon>Eukaryota</taxon>
        <taxon>Viridiplantae</taxon>
        <taxon>Streptophyta</taxon>
        <taxon>Embryophyta</taxon>
        <taxon>Tracheophyta</taxon>
        <taxon>Spermatophyta</taxon>
        <taxon>Magnoliopsida</taxon>
        <taxon>eudicotyledons</taxon>
        <taxon>Gunneridae</taxon>
        <taxon>Pentapetalae</taxon>
        <taxon>rosids</taxon>
        <taxon>malvids</taxon>
        <taxon>Brassicales</taxon>
        <taxon>Brassicaceae</taxon>
        <taxon>Thlaspideae</taxon>
        <taxon>Thlaspi</taxon>
    </lineage>
</organism>
<dbReference type="InterPro" id="IPR023409">
    <property type="entry name" value="14-3-3_CS"/>
</dbReference>
<evidence type="ECO:0000313" key="5">
    <source>
        <dbReference type="EMBL" id="CAH2073243.1"/>
    </source>
</evidence>
<dbReference type="InterPro" id="IPR023410">
    <property type="entry name" value="14-3-3_domain"/>
</dbReference>
<dbReference type="EMBL" id="OU466862">
    <property type="protein sequence ID" value="CAH2073243.1"/>
    <property type="molecule type" value="Genomic_DNA"/>
</dbReference>
<dbReference type="Gene3D" id="1.20.190.20">
    <property type="entry name" value="14-3-3 domain"/>
    <property type="match status" value="1"/>
</dbReference>
<dbReference type="AlphaFoldDB" id="A0AAU9SUX9"/>
<evidence type="ECO:0000259" key="4">
    <source>
        <dbReference type="SMART" id="SM00101"/>
    </source>
</evidence>
<dbReference type="PROSITE" id="PS00797">
    <property type="entry name" value="1433_2"/>
    <property type="match status" value="1"/>
</dbReference>
<keyword evidence="6" id="KW-1185">Reference proteome</keyword>
<proteinExistence type="inferred from homology"/>
<dbReference type="PROSITE" id="PS00796">
    <property type="entry name" value="1433_1"/>
    <property type="match status" value="1"/>
</dbReference>
<dbReference type="InterPro" id="IPR036815">
    <property type="entry name" value="14-3-3_dom_sf"/>
</dbReference>
<evidence type="ECO:0000256" key="1">
    <source>
        <dbReference type="ARBA" id="ARBA00006141"/>
    </source>
</evidence>
<dbReference type="PRINTS" id="PR00305">
    <property type="entry name" value="1433ZETA"/>
</dbReference>
<dbReference type="SMART" id="SM00101">
    <property type="entry name" value="14_3_3"/>
    <property type="match status" value="1"/>
</dbReference>
<dbReference type="Proteomes" id="UP000836841">
    <property type="component" value="Chromosome 6"/>
</dbReference>
<reference evidence="5 6" key="1">
    <citation type="submission" date="2022-03" db="EMBL/GenBank/DDBJ databases">
        <authorList>
            <person name="Nunn A."/>
            <person name="Chopra R."/>
            <person name="Nunn A."/>
            <person name="Contreras Garrido A."/>
        </authorList>
    </citation>
    <scope>NUCLEOTIDE SEQUENCE [LARGE SCALE GENOMIC DNA]</scope>
</reference>
<accession>A0AAU9SUX9</accession>
<dbReference type="SUPFAM" id="SSF48445">
    <property type="entry name" value="14-3-3 protein"/>
    <property type="match status" value="2"/>
</dbReference>
<evidence type="ECO:0000313" key="6">
    <source>
        <dbReference type="Proteomes" id="UP000836841"/>
    </source>
</evidence>